<evidence type="ECO:0000256" key="1">
    <source>
        <dbReference type="SAM" id="MobiDB-lite"/>
    </source>
</evidence>
<reference evidence="2 3" key="1">
    <citation type="submission" date="2019-10" db="EMBL/GenBank/DDBJ databases">
        <authorList>
            <person name="Palmer J.M."/>
        </authorList>
    </citation>
    <scope>NUCLEOTIDE SEQUENCE [LARGE SCALE GENOMIC DNA]</scope>
    <source>
        <strain evidence="2 3">TWF730</strain>
    </source>
</reference>
<accession>A0AAV9U343</accession>
<dbReference type="AlphaFoldDB" id="A0AAV9U343"/>
<name>A0AAV9U343_9PEZI</name>
<evidence type="ECO:0000313" key="3">
    <source>
        <dbReference type="Proteomes" id="UP001373714"/>
    </source>
</evidence>
<dbReference type="EMBL" id="JAVHNS010000015">
    <property type="protein sequence ID" value="KAK6334265.1"/>
    <property type="molecule type" value="Genomic_DNA"/>
</dbReference>
<dbReference type="Proteomes" id="UP001373714">
    <property type="component" value="Unassembled WGS sequence"/>
</dbReference>
<protein>
    <submittedName>
        <fullName evidence="2">Uncharacterized protein</fullName>
    </submittedName>
</protein>
<keyword evidence="3" id="KW-1185">Reference proteome</keyword>
<evidence type="ECO:0000313" key="2">
    <source>
        <dbReference type="EMBL" id="KAK6334265.1"/>
    </source>
</evidence>
<comment type="caution">
    <text evidence="2">The sequence shown here is derived from an EMBL/GenBank/DDBJ whole genome shotgun (WGS) entry which is preliminary data.</text>
</comment>
<gene>
    <name evidence="2" type="ORF">TWF730_003479</name>
</gene>
<feature type="region of interest" description="Disordered" evidence="1">
    <location>
        <begin position="367"/>
        <end position="387"/>
    </location>
</feature>
<sequence length="498" mass="56427">MADTDTTGKDHSFTVRHLTDSIQLRSSEKKLHVNFKATVLVRVPHPVWTEATAVAGEEGAGKLSKKKLWRSLAVESSQNILLDVKLLWKQNTLPEEWSHLSESLGQALSRSPLWQQLGLSTSLEIPSHGTIHITLTSSHYTALPSTLHLPTSSVQSIQWCFNFTPYCTRPKSAGLQLDHILPLFDECVDSFLNNKVGAQIRSSMAAVESITSTLARYASQCDDYTSFKSRIRHIKDKIESASPIAEQAMDLQKALRCQIYHQVLKALQGTRLRKKIRYRSSSRAENELLSQPLERFQDLFDGTRNMLSQDDNDDDDEGRKFDGEGMQDNEGERSEFEDLFEEEDNYSDFEDLLEETNAIRQEINNDMVPDSPTPAPTPQIQPTGTQNECDMASECSDFGFTMLEDSYITAPSQQYHTPQLGLQLTNNNNDEEYDHFTDIEAPPTPILFSSSSSIPIENDPPPPIINPQHIQQPFWENEESLMMFVLFKRSPTYLNHLV</sequence>
<feature type="region of interest" description="Disordered" evidence="1">
    <location>
        <begin position="304"/>
        <end position="334"/>
    </location>
</feature>
<proteinExistence type="predicted"/>
<organism evidence="2 3">
    <name type="scientific">Orbilia blumenaviensis</name>
    <dbReference type="NCBI Taxonomy" id="1796055"/>
    <lineage>
        <taxon>Eukaryota</taxon>
        <taxon>Fungi</taxon>
        <taxon>Dikarya</taxon>
        <taxon>Ascomycota</taxon>
        <taxon>Pezizomycotina</taxon>
        <taxon>Orbiliomycetes</taxon>
        <taxon>Orbiliales</taxon>
        <taxon>Orbiliaceae</taxon>
        <taxon>Orbilia</taxon>
    </lineage>
</organism>